<feature type="transmembrane region" description="Helical" evidence="1">
    <location>
        <begin position="121"/>
        <end position="142"/>
    </location>
</feature>
<feature type="transmembrane region" description="Helical" evidence="1">
    <location>
        <begin position="72"/>
        <end position="90"/>
    </location>
</feature>
<reference evidence="3" key="1">
    <citation type="journal article" date="2021" name="Int. J. Syst. Evol. Microbiol.">
        <title>Actinocatenispora comari sp. nov., an endophytic actinomycete isolated from aerial parts of Comarum salesowianum.</title>
        <authorList>
            <person name="Oyunbileg N."/>
            <person name="Iizaka Y."/>
            <person name="Hamada M."/>
            <person name="Davaapurev B.O."/>
            <person name="Fukumoto A."/>
            <person name="Tsetseg B."/>
            <person name="Kato F."/>
            <person name="Tamura T."/>
            <person name="Batkhuu J."/>
            <person name="Anzai Y."/>
        </authorList>
    </citation>
    <scope>NUCLEOTIDE SEQUENCE [LARGE SCALE GENOMIC DNA]</scope>
    <source>
        <strain evidence="3">NUM-2625</strain>
    </source>
</reference>
<keyword evidence="1" id="KW-0472">Membrane</keyword>
<evidence type="ECO:0000313" key="2">
    <source>
        <dbReference type="EMBL" id="GIL28076.1"/>
    </source>
</evidence>
<accession>A0A8J4AAM2</accession>
<evidence type="ECO:0000256" key="1">
    <source>
        <dbReference type="SAM" id="Phobius"/>
    </source>
</evidence>
<comment type="caution">
    <text evidence="2">The sequence shown here is derived from an EMBL/GenBank/DDBJ whole genome shotgun (WGS) entry which is preliminary data.</text>
</comment>
<dbReference type="EMBL" id="BOPO01000055">
    <property type="protein sequence ID" value="GIL28076.1"/>
    <property type="molecule type" value="Genomic_DNA"/>
</dbReference>
<keyword evidence="1" id="KW-0812">Transmembrane</keyword>
<feature type="transmembrane region" description="Helical" evidence="1">
    <location>
        <begin position="193"/>
        <end position="213"/>
    </location>
</feature>
<keyword evidence="1" id="KW-1133">Transmembrane helix</keyword>
<sequence>MTMMTTAWLPTWFRALATALFVLVAAAHVRHARHGDREARAWHAGHVVMALGMIDMTVPLGRPPVPAMVGEVIFASCTVCALGIGLAQLGRHRRCLPWLLSAVGHAGMLAMFAMPRAGFDLLIWVLAGWFALEAVGWLAGVLPSLDAPAPVTLRVAGLRRDPTLLPARSSGPVGVLDRTAAPTVVAVRNRRQAALRITLALMALGMAYMLVAMQLGMSAMHEMTDHGAGMAGM</sequence>
<feature type="transmembrane region" description="Helical" evidence="1">
    <location>
        <begin position="42"/>
        <end position="60"/>
    </location>
</feature>
<dbReference type="Proteomes" id="UP000614996">
    <property type="component" value="Unassembled WGS sequence"/>
</dbReference>
<dbReference type="AlphaFoldDB" id="A0A8J4AAM2"/>
<gene>
    <name evidence="2" type="ORF">NUM_33300</name>
</gene>
<organism evidence="2 3">
    <name type="scientific">Actinocatenispora comari</name>
    <dbReference type="NCBI Taxonomy" id="2807577"/>
    <lineage>
        <taxon>Bacteria</taxon>
        <taxon>Bacillati</taxon>
        <taxon>Actinomycetota</taxon>
        <taxon>Actinomycetes</taxon>
        <taxon>Micromonosporales</taxon>
        <taxon>Micromonosporaceae</taxon>
        <taxon>Actinocatenispora</taxon>
    </lineage>
</organism>
<keyword evidence="3" id="KW-1185">Reference proteome</keyword>
<evidence type="ECO:0008006" key="4">
    <source>
        <dbReference type="Google" id="ProtNLM"/>
    </source>
</evidence>
<protein>
    <recommendedName>
        <fullName evidence="4">DUF5134 domain-containing protein</fullName>
    </recommendedName>
</protein>
<name>A0A8J4AAM2_9ACTN</name>
<feature type="transmembrane region" description="Helical" evidence="1">
    <location>
        <begin position="96"/>
        <end position="114"/>
    </location>
</feature>
<evidence type="ECO:0000313" key="3">
    <source>
        <dbReference type="Proteomes" id="UP000614996"/>
    </source>
</evidence>
<proteinExistence type="predicted"/>